<reference evidence="8 9" key="1">
    <citation type="submission" date="2014-02" db="EMBL/GenBank/DDBJ databases">
        <title>The small core and large imbalanced accessory genome model reveals a collaborative survival strategy of Sorangium cellulosum strains in nature.</title>
        <authorList>
            <person name="Han K."/>
            <person name="Peng R."/>
            <person name="Blom J."/>
            <person name="Li Y.-Z."/>
        </authorList>
    </citation>
    <scope>NUCLEOTIDE SEQUENCE [LARGE SCALE GENOMIC DNA]</scope>
    <source>
        <strain evidence="8 9">So0011-07</strain>
    </source>
</reference>
<dbReference type="EMBL" id="JEMB01001210">
    <property type="protein sequence ID" value="KYF89556.1"/>
    <property type="molecule type" value="Genomic_DNA"/>
</dbReference>
<organism evidence="8 9">
    <name type="scientific">Sorangium cellulosum</name>
    <name type="common">Polyangium cellulosum</name>
    <dbReference type="NCBI Taxonomy" id="56"/>
    <lineage>
        <taxon>Bacteria</taxon>
        <taxon>Pseudomonadati</taxon>
        <taxon>Myxococcota</taxon>
        <taxon>Polyangia</taxon>
        <taxon>Polyangiales</taxon>
        <taxon>Polyangiaceae</taxon>
        <taxon>Sorangium</taxon>
    </lineage>
</organism>
<feature type="compositionally biased region" description="Basic and acidic residues" evidence="6">
    <location>
        <begin position="512"/>
        <end position="522"/>
    </location>
</feature>
<keyword evidence="1 5" id="KW-0547">Nucleotide-binding</keyword>
<sequence length="789" mass="86035">MTANRSTTSTHTEEQSTEPTSATIASTAAISQVSQVSQVNQASQPGPADGAPAARLSEHGEAIVREEEALLARVTAHLAAAATKPSRPPPVENYEEQLLSLRDQIAAARLEDVPALVQQMERLQGIAARRNENVVEPVDPKSPYFGHLRLREKGRPERDVLIGRTTLVDASAGVRIVDWRHAPVSQIYYRYEEGADYEETFGEREVEGTVLVRRTVTIDEGELYRISAPQGTLVRGPSGGFREIATRATELSGGQGSAVRPEDMRDIALAGAAAARGGLGTGATFHAREDRHLPEIAALLDPRQFELISKPDSGIVVIQGGAGSGKTTIGVHRLAFLAYNGGRRFTADKMLVIVGSPALRAYISEALPALGLAGIAVETFSEWARAARKRAFPWLEAPVEENTPSVVTRYKTHPAMLHLLEQRAAELKDDARARRDSRGTLAFWADVLTDLDRVTAAFAAAADPEFGPEQVKRAWRWCADRCPAVLDLDPGDRAERKAAMADEPADDDDERGADRGEVSSDDRAVLDPEDDALLLRAYQLLRGELRKGKNVLVYEHLFVDEAQDLAPIDLAVLLGVVAEPRSVTLAGDTAQRLFMDSGFRDWRATLDDLGLSRVDVEPLRIAYRSTREVLAFARAVLGPLADPTPPLAPRSGAPVEHHHFPSAGAAVAFLADAIRPLFAREPRATLAILARHPEQADVYYDALKMAEIPNLRRVRAYEFAFRPGVEVTEIRQVKGLEYDYVVLVDVNASTYSADDESRHLLHIGATRAAHQLWVISTAAPSPLVPDWLG</sequence>
<accession>A0A150SAY7</accession>
<protein>
    <submittedName>
        <fullName evidence="8">DNA helicase UvrD</fullName>
    </submittedName>
</protein>
<keyword evidence="3 5" id="KW-0347">Helicase</keyword>
<dbReference type="GO" id="GO:0043138">
    <property type="term" value="F:3'-5' DNA helicase activity"/>
    <property type="evidence" value="ECO:0007669"/>
    <property type="project" value="TreeGrafter"/>
</dbReference>
<dbReference type="Pfam" id="PF00580">
    <property type="entry name" value="UvrD-helicase"/>
    <property type="match status" value="1"/>
</dbReference>
<evidence type="ECO:0000256" key="6">
    <source>
        <dbReference type="SAM" id="MobiDB-lite"/>
    </source>
</evidence>
<dbReference type="InterPro" id="IPR014016">
    <property type="entry name" value="UvrD-like_ATP-bd"/>
</dbReference>
<proteinExistence type="predicted"/>
<feature type="region of interest" description="Disordered" evidence="6">
    <location>
        <begin position="495"/>
        <end position="522"/>
    </location>
</feature>
<gene>
    <name evidence="8" type="ORF">BE17_08970</name>
</gene>
<dbReference type="InterPro" id="IPR027785">
    <property type="entry name" value="UvrD-like_helicase_C"/>
</dbReference>
<dbReference type="AlphaFoldDB" id="A0A150SAY7"/>
<evidence type="ECO:0000313" key="9">
    <source>
        <dbReference type="Proteomes" id="UP000075635"/>
    </source>
</evidence>
<evidence type="ECO:0000256" key="2">
    <source>
        <dbReference type="ARBA" id="ARBA00022801"/>
    </source>
</evidence>
<dbReference type="InterPro" id="IPR027417">
    <property type="entry name" value="P-loop_NTPase"/>
</dbReference>
<keyword evidence="2 5" id="KW-0378">Hydrolase</keyword>
<dbReference type="Gene3D" id="3.40.50.300">
    <property type="entry name" value="P-loop containing nucleotide triphosphate hydrolases"/>
    <property type="match status" value="2"/>
</dbReference>
<feature type="region of interest" description="Disordered" evidence="6">
    <location>
        <begin position="1"/>
        <end position="58"/>
    </location>
</feature>
<dbReference type="Proteomes" id="UP000075635">
    <property type="component" value="Unassembled WGS sequence"/>
</dbReference>
<dbReference type="GO" id="GO:0000725">
    <property type="term" value="P:recombinational repair"/>
    <property type="evidence" value="ECO:0007669"/>
    <property type="project" value="TreeGrafter"/>
</dbReference>
<feature type="compositionally biased region" description="Low complexity" evidence="6">
    <location>
        <begin position="1"/>
        <end position="10"/>
    </location>
</feature>
<dbReference type="GO" id="GO:0005524">
    <property type="term" value="F:ATP binding"/>
    <property type="evidence" value="ECO:0007669"/>
    <property type="project" value="UniProtKB-UniRule"/>
</dbReference>
<evidence type="ECO:0000256" key="4">
    <source>
        <dbReference type="ARBA" id="ARBA00022840"/>
    </source>
</evidence>
<dbReference type="GO" id="GO:0003677">
    <property type="term" value="F:DNA binding"/>
    <property type="evidence" value="ECO:0007669"/>
    <property type="project" value="InterPro"/>
</dbReference>
<dbReference type="PANTHER" id="PTHR11070:SF45">
    <property type="entry name" value="DNA 3'-5' HELICASE"/>
    <property type="match status" value="1"/>
</dbReference>
<evidence type="ECO:0000259" key="7">
    <source>
        <dbReference type="PROSITE" id="PS51198"/>
    </source>
</evidence>
<dbReference type="SUPFAM" id="SSF52540">
    <property type="entry name" value="P-loop containing nucleoside triphosphate hydrolases"/>
    <property type="match status" value="1"/>
</dbReference>
<name>A0A150SAY7_SORCE</name>
<evidence type="ECO:0000256" key="3">
    <source>
        <dbReference type="ARBA" id="ARBA00022806"/>
    </source>
</evidence>
<keyword evidence="4 5" id="KW-0067">ATP-binding</keyword>
<feature type="domain" description="UvrD-like helicase ATP-binding" evidence="7">
    <location>
        <begin position="299"/>
        <end position="626"/>
    </location>
</feature>
<evidence type="ECO:0000256" key="1">
    <source>
        <dbReference type="ARBA" id="ARBA00022741"/>
    </source>
</evidence>
<feature type="binding site" evidence="5">
    <location>
        <begin position="320"/>
        <end position="327"/>
    </location>
    <ligand>
        <name>ATP</name>
        <dbReference type="ChEBI" id="CHEBI:30616"/>
    </ligand>
</feature>
<feature type="compositionally biased region" description="Low complexity" evidence="6">
    <location>
        <begin position="17"/>
        <end position="44"/>
    </location>
</feature>
<dbReference type="Pfam" id="PF13538">
    <property type="entry name" value="UvrD_C_2"/>
    <property type="match status" value="1"/>
</dbReference>
<dbReference type="PROSITE" id="PS51198">
    <property type="entry name" value="UVRD_HELICASE_ATP_BIND"/>
    <property type="match status" value="1"/>
</dbReference>
<evidence type="ECO:0000256" key="5">
    <source>
        <dbReference type="PROSITE-ProRule" id="PRU00560"/>
    </source>
</evidence>
<dbReference type="GO" id="GO:0005829">
    <property type="term" value="C:cytosol"/>
    <property type="evidence" value="ECO:0007669"/>
    <property type="project" value="TreeGrafter"/>
</dbReference>
<dbReference type="PANTHER" id="PTHR11070">
    <property type="entry name" value="UVRD / RECB / PCRA DNA HELICASE FAMILY MEMBER"/>
    <property type="match status" value="1"/>
</dbReference>
<comment type="caution">
    <text evidence="8">The sequence shown here is derived from an EMBL/GenBank/DDBJ whole genome shotgun (WGS) entry which is preliminary data.</text>
</comment>
<evidence type="ECO:0000313" key="8">
    <source>
        <dbReference type="EMBL" id="KYF89556.1"/>
    </source>
</evidence>
<dbReference type="GO" id="GO:0016787">
    <property type="term" value="F:hydrolase activity"/>
    <property type="evidence" value="ECO:0007669"/>
    <property type="project" value="UniProtKB-UniRule"/>
</dbReference>
<dbReference type="InterPro" id="IPR000212">
    <property type="entry name" value="DNA_helicase_UvrD/REP"/>
</dbReference>